<organism evidence="2">
    <name type="scientific">Bactrocera dorsalis</name>
    <name type="common">Oriental fruit fly</name>
    <name type="synonym">Dacus dorsalis</name>
    <dbReference type="NCBI Taxonomy" id="27457"/>
    <lineage>
        <taxon>Eukaryota</taxon>
        <taxon>Metazoa</taxon>
        <taxon>Ecdysozoa</taxon>
        <taxon>Arthropoda</taxon>
        <taxon>Hexapoda</taxon>
        <taxon>Insecta</taxon>
        <taxon>Pterygota</taxon>
        <taxon>Neoptera</taxon>
        <taxon>Endopterygota</taxon>
        <taxon>Diptera</taxon>
        <taxon>Brachycera</taxon>
        <taxon>Muscomorpha</taxon>
        <taxon>Tephritoidea</taxon>
        <taxon>Tephritidae</taxon>
        <taxon>Bactrocera</taxon>
        <taxon>Bactrocera</taxon>
    </lineage>
</organism>
<dbReference type="KEGG" id="bdr:105223276"/>
<dbReference type="GeneID" id="105223276"/>
<feature type="compositionally biased region" description="Polar residues" evidence="1">
    <location>
        <begin position="85"/>
        <end position="95"/>
    </location>
</feature>
<evidence type="ECO:0000313" key="2">
    <source>
        <dbReference type="EMBL" id="JAC57280.1"/>
    </source>
</evidence>
<feature type="region of interest" description="Disordered" evidence="1">
    <location>
        <begin position="85"/>
        <end position="110"/>
    </location>
</feature>
<dbReference type="OrthoDB" id="8002581at2759"/>
<dbReference type="RefSeq" id="XP_011199252.2">
    <property type="nucleotide sequence ID" value="XM_011200950.4"/>
</dbReference>
<protein>
    <submittedName>
        <fullName evidence="2">Uncharacterized protein</fullName>
    </submittedName>
</protein>
<evidence type="ECO:0000256" key="1">
    <source>
        <dbReference type="SAM" id="MobiDB-lite"/>
    </source>
</evidence>
<accession>A0A034WSY0</accession>
<name>A0A034WSY0_BACDO</name>
<sequence length="110" mass="12499">MESTIKTKKCSVKLNRMSFVGITPQEVQEQILDQRIRRCAVRIQRCSDTTNFGKISVDSSTNKDNKMRRCCIRLPRINLVRSDISSRSGSVTSARILSESELDDPEIANH</sequence>
<reference evidence="2" key="1">
    <citation type="journal article" date="2014" name="BMC Genomics">
        <title>Characterizing the developmental transcriptome of the oriental fruit fly, Bactrocera dorsalis (Diptera: Tephritidae) through comparative genomic analysis with Drosophila melanogaster utilizing modENCODE datasets.</title>
        <authorList>
            <person name="Geib S.M."/>
            <person name="Calla B."/>
            <person name="Hall B."/>
            <person name="Hou S."/>
            <person name="Manoukis N.C."/>
        </authorList>
    </citation>
    <scope>NUCLEOTIDE SEQUENCE</scope>
    <source>
        <strain evidence="2">Punador</strain>
    </source>
</reference>
<dbReference type="EMBL" id="GAKP01001672">
    <property type="protein sequence ID" value="JAC57280.1"/>
    <property type="molecule type" value="Transcribed_RNA"/>
</dbReference>
<proteinExistence type="predicted"/>
<feature type="compositionally biased region" description="Acidic residues" evidence="1">
    <location>
        <begin position="100"/>
        <end position="110"/>
    </location>
</feature>
<dbReference type="AlphaFoldDB" id="A0A034WSY0"/>